<evidence type="ECO:0000313" key="6">
    <source>
        <dbReference type="EMBL" id="UOO87932.1"/>
    </source>
</evidence>
<dbReference type="SMART" id="SM00470">
    <property type="entry name" value="ParB"/>
    <property type="match status" value="1"/>
</dbReference>
<dbReference type="Gene3D" id="1.10.10.2830">
    <property type="match status" value="1"/>
</dbReference>
<gene>
    <name evidence="6" type="ORF">LVJ82_10550</name>
</gene>
<protein>
    <submittedName>
        <fullName evidence="6">ParB/RepB/Spo0J family partition protein</fullName>
    </submittedName>
</protein>
<evidence type="ECO:0000256" key="2">
    <source>
        <dbReference type="ARBA" id="ARBA00022829"/>
    </source>
</evidence>
<dbReference type="PANTHER" id="PTHR33375">
    <property type="entry name" value="CHROMOSOME-PARTITIONING PROTEIN PARB-RELATED"/>
    <property type="match status" value="1"/>
</dbReference>
<keyword evidence="2" id="KW-0159">Chromosome partition</keyword>
<dbReference type="CDD" id="cd16393">
    <property type="entry name" value="SPO0J_N"/>
    <property type="match status" value="1"/>
</dbReference>
<comment type="similarity">
    <text evidence="1">Belongs to the ParB family.</text>
</comment>
<dbReference type="PANTHER" id="PTHR33375:SF1">
    <property type="entry name" value="CHROMOSOME-PARTITIONING PROTEIN PARB-RELATED"/>
    <property type="match status" value="1"/>
</dbReference>
<dbReference type="SUPFAM" id="SSF110849">
    <property type="entry name" value="ParB/Sulfiredoxin"/>
    <property type="match status" value="1"/>
</dbReference>
<evidence type="ECO:0000256" key="1">
    <source>
        <dbReference type="ARBA" id="ARBA00006295"/>
    </source>
</evidence>
<evidence type="ECO:0000256" key="4">
    <source>
        <dbReference type="ARBA" id="ARBA00025472"/>
    </source>
</evidence>
<evidence type="ECO:0000256" key="3">
    <source>
        <dbReference type="ARBA" id="ARBA00023125"/>
    </source>
</evidence>
<reference evidence="6 7" key="1">
    <citation type="journal article" date="2022" name="Res Sq">
        <title>Evolution of multicellular longitudinally dividing oral cavity symbionts (Neisseriaceae).</title>
        <authorList>
            <person name="Nyongesa S."/>
            <person name="Weber P."/>
            <person name="Bernet E."/>
            <person name="Pullido F."/>
            <person name="Nieckarz M."/>
            <person name="Delaby M."/>
            <person name="Nieves C."/>
            <person name="Viehboeck T."/>
            <person name="Krause N."/>
            <person name="Rivera-Millot A."/>
            <person name="Nakamura A."/>
            <person name="Vischer N."/>
            <person name="VanNieuwenhze M."/>
            <person name="Brun Y."/>
            <person name="Cava F."/>
            <person name="Bulgheresi S."/>
            <person name="Veyrier F."/>
        </authorList>
    </citation>
    <scope>NUCLEOTIDE SEQUENCE [LARGE SCALE GENOMIC DNA]</scope>
    <source>
        <strain evidence="6 7">SN4</strain>
    </source>
</reference>
<keyword evidence="7" id="KW-1185">Reference proteome</keyword>
<dbReference type="RefSeq" id="WP_058356629.1">
    <property type="nucleotide sequence ID" value="NZ_CABKVG010000009.1"/>
</dbReference>
<proteinExistence type="inferred from homology"/>
<dbReference type="InterPro" id="IPR041468">
    <property type="entry name" value="HTH_ParB/Spo0J"/>
</dbReference>
<dbReference type="Gene3D" id="3.90.1530.30">
    <property type="match status" value="1"/>
</dbReference>
<dbReference type="InterPro" id="IPR004437">
    <property type="entry name" value="ParB/RepB/Spo0J"/>
</dbReference>
<keyword evidence="3" id="KW-0238">DNA-binding</keyword>
<evidence type="ECO:0000313" key="7">
    <source>
        <dbReference type="Proteomes" id="UP000832011"/>
    </source>
</evidence>
<organism evidence="6 7">
    <name type="scientific">Vitreoscilla massiliensis</name>
    <dbReference type="NCBI Taxonomy" id="1689272"/>
    <lineage>
        <taxon>Bacteria</taxon>
        <taxon>Pseudomonadati</taxon>
        <taxon>Pseudomonadota</taxon>
        <taxon>Betaproteobacteria</taxon>
        <taxon>Neisseriales</taxon>
        <taxon>Neisseriaceae</taxon>
        <taxon>Vitreoscilla</taxon>
    </lineage>
</organism>
<dbReference type="Pfam" id="PF02195">
    <property type="entry name" value="ParB_N"/>
    <property type="match status" value="1"/>
</dbReference>
<dbReference type="InterPro" id="IPR050336">
    <property type="entry name" value="Chromosome_partition/occlusion"/>
</dbReference>
<dbReference type="Pfam" id="PF23552">
    <property type="entry name" value="ParB_C"/>
    <property type="match status" value="1"/>
</dbReference>
<dbReference type="InterPro" id="IPR057240">
    <property type="entry name" value="ParB_dimer_C"/>
</dbReference>
<dbReference type="Proteomes" id="UP000832011">
    <property type="component" value="Chromosome"/>
</dbReference>
<dbReference type="InterPro" id="IPR003115">
    <property type="entry name" value="ParB_N"/>
</dbReference>
<dbReference type="SUPFAM" id="SSF109709">
    <property type="entry name" value="KorB DNA-binding domain-like"/>
    <property type="match status" value="1"/>
</dbReference>
<evidence type="ECO:0000259" key="5">
    <source>
        <dbReference type="SMART" id="SM00470"/>
    </source>
</evidence>
<dbReference type="Pfam" id="PF17762">
    <property type="entry name" value="HTH_ParB"/>
    <property type="match status" value="1"/>
</dbReference>
<accession>A0ABY4DX97</accession>
<dbReference type="NCBIfam" id="TIGR00180">
    <property type="entry name" value="parB_part"/>
    <property type="match status" value="1"/>
</dbReference>
<feature type="domain" description="ParB-like N-terminal" evidence="5">
    <location>
        <begin position="27"/>
        <end position="117"/>
    </location>
</feature>
<dbReference type="InterPro" id="IPR036086">
    <property type="entry name" value="ParB/Sulfiredoxin_sf"/>
</dbReference>
<dbReference type="EMBL" id="CP091511">
    <property type="protein sequence ID" value="UOO87932.1"/>
    <property type="molecule type" value="Genomic_DNA"/>
</dbReference>
<comment type="function">
    <text evidence="4">Involved in chromosome partition. Localize to both poles of the predivisional cell following completion of DNA replication. Binds to the DNA origin of replication.</text>
</comment>
<sequence length="287" mass="31453">MAKLKGLGRGLDSLLASGDAGGDDKLTTLDITQIRPGRYQPRRIIDETELAELADSISAQGLIQPVVVRELGLSDYELIAGERRWRASQLAGLTEIPAVIKAVNDEAALAMGIIENIQRADLNPVEEAQGYKRLVDEFGLTHENLAKAVGKSRSAISNSLRLLNLPEQIQQHINQGLLEMGHARALITLPVLAQLQLAEAAIKQAWSVREMERQAQAYQQDAPQTAKKAAPSQDRDVLRLQDAIADKLGLAVKIQANQQQKGKLVLHFNNAEEFQQMLNALNLDQLA</sequence>
<name>A0ABY4DX97_9NEIS</name>